<evidence type="ECO:0000256" key="1">
    <source>
        <dbReference type="SAM" id="Phobius"/>
    </source>
</evidence>
<protein>
    <submittedName>
        <fullName evidence="2">Uncharacterized protein</fullName>
    </submittedName>
</protein>
<keyword evidence="1" id="KW-1133">Transmembrane helix</keyword>
<evidence type="ECO:0000313" key="3">
    <source>
        <dbReference type="Proteomes" id="UP000032309"/>
    </source>
</evidence>
<comment type="caution">
    <text evidence="2">The sequence shown here is derived from an EMBL/GenBank/DDBJ whole genome shotgun (WGS) entry which is preliminary data.</text>
</comment>
<evidence type="ECO:0000313" key="2">
    <source>
        <dbReference type="EMBL" id="GAN32057.1"/>
    </source>
</evidence>
<dbReference type="EMBL" id="BAFN01000001">
    <property type="protein sequence ID" value="GAN32057.1"/>
    <property type="molecule type" value="Genomic_DNA"/>
</dbReference>
<organism evidence="2 3">
    <name type="scientific">Candidatus Brocadia sinica JPN1</name>
    <dbReference type="NCBI Taxonomy" id="1197129"/>
    <lineage>
        <taxon>Bacteria</taxon>
        <taxon>Pseudomonadati</taxon>
        <taxon>Planctomycetota</taxon>
        <taxon>Candidatus Brocadiia</taxon>
        <taxon>Candidatus Brocadiales</taxon>
        <taxon>Candidatus Brocadiaceae</taxon>
        <taxon>Candidatus Brocadia</taxon>
    </lineage>
</organism>
<accession>A0ABQ0JTH4</accession>
<sequence length="161" mass="18419">MVFFSLFLTHCTKITSLAASVGSAITVCGIIFFTVQRFLPQEKPLVINNQQGKTLWELATEHGIKTRVIRFPNTFPPEPMKDGEILSGLGVPDIRGTMGTFSYYTTEHTAQKEIRRWEEKPSKLHSLIIKNGTSDQIQTFKEGEWSNWFVLKFSFNPFIKM</sequence>
<gene>
    <name evidence="2" type="ORF">BROSI_A0561</name>
</gene>
<reference evidence="3" key="1">
    <citation type="journal article" date="2015" name="Genome Announc.">
        <title>Draft Genome Sequence of an Anaerobic Ammonium-Oxidizing Bacterium, "Candidatus Brocadia sinica".</title>
        <authorList>
            <person name="Oshiki M."/>
            <person name="Shinyako-Hata K."/>
            <person name="Satoh H."/>
            <person name="Okabe S."/>
        </authorList>
    </citation>
    <scope>NUCLEOTIDE SEQUENCE [LARGE SCALE GENOMIC DNA]</scope>
    <source>
        <strain evidence="3">JPN1</strain>
    </source>
</reference>
<feature type="transmembrane region" description="Helical" evidence="1">
    <location>
        <begin position="14"/>
        <end position="35"/>
    </location>
</feature>
<keyword evidence="1" id="KW-0472">Membrane</keyword>
<keyword evidence="1" id="KW-0812">Transmembrane</keyword>
<name>A0ABQ0JTH4_9BACT</name>
<dbReference type="Proteomes" id="UP000032309">
    <property type="component" value="Unassembled WGS sequence"/>
</dbReference>
<keyword evidence="3" id="KW-1185">Reference proteome</keyword>
<proteinExistence type="predicted"/>